<dbReference type="PATRIC" id="fig|1359164.3.peg.1457"/>
<protein>
    <submittedName>
        <fullName evidence="1">Uncharacterized protein</fullName>
    </submittedName>
</protein>
<dbReference type="EMBL" id="LANR01000001">
    <property type="protein sequence ID" value="KJV62444.1"/>
    <property type="molecule type" value="Genomic_DNA"/>
</dbReference>
<dbReference type="RefSeq" id="WP_264357820.1">
    <property type="nucleotide sequence ID" value="NZ_LANR01000001.1"/>
</dbReference>
<gene>
    <name evidence="1" type="ORF">APHACPA_1472</name>
</gene>
<dbReference type="AlphaFoldDB" id="A0A0F3N697"/>
<comment type="caution">
    <text evidence="1">The sequence shown here is derived from an EMBL/GenBank/DDBJ whole genome shotgun (WGS) entry which is preliminary data.</text>
</comment>
<proteinExistence type="predicted"/>
<evidence type="ECO:0000313" key="1">
    <source>
        <dbReference type="EMBL" id="KJV62444.1"/>
    </source>
</evidence>
<dbReference type="Proteomes" id="UP000033556">
    <property type="component" value="Unassembled WGS sequence"/>
</dbReference>
<reference evidence="1 2" key="1">
    <citation type="submission" date="2015-01" db="EMBL/GenBank/DDBJ databases">
        <title>Genome Sequencing of Rickettsiales.</title>
        <authorList>
            <person name="Daugherty S.C."/>
            <person name="Su Q."/>
            <person name="Abolude K."/>
            <person name="Beier-Sexton M."/>
            <person name="Carlyon J.A."/>
            <person name="Carter R."/>
            <person name="Day N.P."/>
            <person name="Dumler S.J."/>
            <person name="Dyachenko V."/>
            <person name="Godinez A."/>
            <person name="Kurtti T.J."/>
            <person name="Lichay M."/>
            <person name="Mullins K.E."/>
            <person name="Ott S."/>
            <person name="Pappas-Brown V."/>
            <person name="Paris D.H."/>
            <person name="Patel P."/>
            <person name="Richards A.L."/>
            <person name="Sadzewicz L."/>
            <person name="Sears K."/>
            <person name="Seidman D."/>
            <person name="Sengamalay N."/>
            <person name="Stenos J."/>
            <person name="Tallon L.J."/>
            <person name="Vincent G."/>
            <person name="Fraser C.M."/>
            <person name="Munderloh U."/>
            <person name="Dunning-Hotopp J.C."/>
        </authorList>
    </citation>
    <scope>NUCLEOTIDE SEQUENCE [LARGE SCALE GENOMIC DNA]</scope>
    <source>
        <strain evidence="1 2">Ac/Pa</strain>
    </source>
</reference>
<accession>A0A0F3N697</accession>
<sequence length="42" mass="4703">MSDNGHKYLAQAGFKTLIMNVKELVEKTLENCNLEILPAVII</sequence>
<keyword evidence="2" id="KW-1185">Reference proteome</keyword>
<evidence type="ECO:0000313" key="2">
    <source>
        <dbReference type="Proteomes" id="UP000033556"/>
    </source>
</evidence>
<name>A0A0F3N697_RICAM</name>
<organism evidence="1 2">
    <name type="scientific">Rickettsia amblyommatis str. Ac/Pa</name>
    <dbReference type="NCBI Taxonomy" id="1359164"/>
    <lineage>
        <taxon>Bacteria</taxon>
        <taxon>Pseudomonadati</taxon>
        <taxon>Pseudomonadota</taxon>
        <taxon>Alphaproteobacteria</taxon>
        <taxon>Rickettsiales</taxon>
        <taxon>Rickettsiaceae</taxon>
        <taxon>Rickettsieae</taxon>
        <taxon>Rickettsia</taxon>
        <taxon>spotted fever group</taxon>
    </lineage>
</organism>